<dbReference type="GO" id="GO:0006227">
    <property type="term" value="P:dUDP biosynthetic process"/>
    <property type="evidence" value="ECO:0007669"/>
    <property type="project" value="TreeGrafter"/>
</dbReference>
<dbReference type="NCBIfam" id="TIGR00041">
    <property type="entry name" value="DTMP_kinase"/>
    <property type="match status" value="1"/>
</dbReference>
<dbReference type="EC" id="2.7.4.9" evidence="3"/>
<evidence type="ECO:0000256" key="8">
    <source>
        <dbReference type="ARBA" id="ARBA00022840"/>
    </source>
</evidence>
<keyword evidence="8" id="KW-0067">ATP-binding</keyword>
<evidence type="ECO:0000256" key="6">
    <source>
        <dbReference type="ARBA" id="ARBA00022741"/>
    </source>
</evidence>
<name>K4ERU4_9BBAC</name>
<evidence type="ECO:0000313" key="13">
    <source>
        <dbReference type="Proteomes" id="UP000201571"/>
    </source>
</evidence>
<evidence type="ECO:0000256" key="9">
    <source>
        <dbReference type="ARBA" id="ARBA00029962"/>
    </source>
</evidence>
<dbReference type="GO" id="GO:0004550">
    <property type="term" value="F:nucleoside diphosphate kinase activity"/>
    <property type="evidence" value="ECO:0007669"/>
    <property type="project" value="TreeGrafter"/>
</dbReference>
<keyword evidence="5" id="KW-0545">Nucleotide biosynthesis</keyword>
<dbReference type="PROSITE" id="PS01331">
    <property type="entry name" value="THYMIDYLATE_KINASE"/>
    <property type="match status" value="1"/>
</dbReference>
<comment type="similarity">
    <text evidence="2">Belongs to the thymidylate kinase family.</text>
</comment>
<dbReference type="PANTHER" id="PTHR10344">
    <property type="entry name" value="THYMIDYLATE KINASE"/>
    <property type="match status" value="1"/>
</dbReference>
<gene>
    <name evidence="12" type="primary">tmpk</name>
</gene>
<keyword evidence="13" id="KW-1185">Reference proteome</keyword>
<dbReference type="PANTHER" id="PTHR10344:SF1">
    <property type="entry name" value="THYMIDYLATE KINASE"/>
    <property type="match status" value="1"/>
</dbReference>
<keyword evidence="10" id="KW-0472">Membrane</keyword>
<evidence type="ECO:0000256" key="7">
    <source>
        <dbReference type="ARBA" id="ARBA00022777"/>
    </source>
</evidence>
<evidence type="ECO:0000256" key="4">
    <source>
        <dbReference type="ARBA" id="ARBA00022679"/>
    </source>
</evidence>
<dbReference type="OrthoDB" id="9060at10239"/>
<dbReference type="EMBL" id="JN408834">
    <property type="protein sequence ID" value="AER41490.1"/>
    <property type="molecule type" value="Genomic_DNA"/>
</dbReference>
<keyword evidence="4" id="KW-0808">Transferase</keyword>
<comment type="pathway">
    <text evidence="1">Pyrimidine metabolism; dTTP biosynthesis.</text>
</comment>
<evidence type="ECO:0000256" key="3">
    <source>
        <dbReference type="ARBA" id="ARBA00012980"/>
    </source>
</evidence>
<evidence type="ECO:0000313" key="12">
    <source>
        <dbReference type="EMBL" id="AER41490.1"/>
    </source>
</evidence>
<dbReference type="InterPro" id="IPR039430">
    <property type="entry name" value="Thymidylate_kin-like_dom"/>
</dbReference>
<evidence type="ECO:0000256" key="5">
    <source>
        <dbReference type="ARBA" id="ARBA00022727"/>
    </source>
</evidence>
<sequence length="224" mass="25861">MGFIVAFEGLDRSGKSSQVARLAQTWHGPTTTFKFPDRSTPTGQILNKHLTEGVEDCDEYIHLLFCANRWEQMKKINQLAAEESHLVIIDRYLYSGIAYSAAKGLDFDFCVNTNWGQAEPDLVFFMNYVPPSTRTGYGEEIYEREMFQRKVFEQYKKIATKTWVMLPEGTEEETWNNIWTQLNKRLLSHYLMSIILLGLCVPVVIRLPCIKSTFSSMSLHKVLL</sequence>
<dbReference type="GeneID" id="13842674"/>
<feature type="domain" description="Thymidylate kinase-like" evidence="11">
    <location>
        <begin position="7"/>
        <end position="163"/>
    </location>
</feature>
<keyword evidence="7 12" id="KW-0418">Kinase</keyword>
<evidence type="ECO:0000256" key="2">
    <source>
        <dbReference type="ARBA" id="ARBA00009776"/>
    </source>
</evidence>
<proteinExistence type="inferred from homology"/>
<dbReference type="Gene3D" id="3.40.50.300">
    <property type="entry name" value="P-loop containing nucleotide triphosphate hydrolases"/>
    <property type="match status" value="1"/>
</dbReference>
<accession>K4ERU4</accession>
<evidence type="ECO:0000256" key="10">
    <source>
        <dbReference type="SAM" id="Phobius"/>
    </source>
</evidence>
<dbReference type="GO" id="GO:0004798">
    <property type="term" value="F:dTMP kinase activity"/>
    <property type="evidence" value="ECO:0007669"/>
    <property type="project" value="UniProtKB-EC"/>
</dbReference>
<keyword evidence="6" id="KW-0547">Nucleotide-binding</keyword>
<dbReference type="InterPro" id="IPR027417">
    <property type="entry name" value="P-loop_NTPase"/>
</dbReference>
<keyword evidence="10" id="KW-0812">Transmembrane</keyword>
<dbReference type="InterPro" id="IPR018095">
    <property type="entry name" value="Thymidylate_kin_CS"/>
</dbReference>
<dbReference type="Pfam" id="PF02223">
    <property type="entry name" value="Thymidylate_kin"/>
    <property type="match status" value="1"/>
</dbReference>
<dbReference type="GO" id="GO:0005524">
    <property type="term" value="F:ATP binding"/>
    <property type="evidence" value="ECO:0007669"/>
    <property type="project" value="UniProtKB-KW"/>
</dbReference>
<dbReference type="RefSeq" id="YP_006908572.1">
    <property type="nucleotide sequence ID" value="NC_018875.1"/>
</dbReference>
<evidence type="ECO:0000256" key="1">
    <source>
        <dbReference type="ARBA" id="ARBA00004992"/>
    </source>
</evidence>
<keyword evidence="10" id="KW-1133">Transmembrane helix</keyword>
<feature type="transmembrane region" description="Helical" evidence="10">
    <location>
        <begin position="190"/>
        <end position="209"/>
    </location>
</feature>
<dbReference type="GO" id="GO:0006233">
    <property type="term" value="P:dTDP biosynthetic process"/>
    <property type="evidence" value="ECO:0007669"/>
    <property type="project" value="InterPro"/>
</dbReference>
<organism evidence="12 13">
    <name type="scientific">Epinotia aporema granulovirus</name>
    <dbReference type="NCBI Taxonomy" id="166056"/>
    <lineage>
        <taxon>Viruses</taxon>
        <taxon>Viruses incertae sedis</taxon>
        <taxon>Naldaviricetes</taxon>
        <taxon>Lefavirales</taxon>
        <taxon>Baculoviridae</taxon>
        <taxon>Betabaculovirus</taxon>
        <taxon>Betabaculovirus epaporemae</taxon>
    </lineage>
</organism>
<dbReference type="SUPFAM" id="SSF52540">
    <property type="entry name" value="P-loop containing nucleoside triphosphate hydrolases"/>
    <property type="match status" value="1"/>
</dbReference>
<evidence type="ECO:0000259" key="11">
    <source>
        <dbReference type="Pfam" id="PF02223"/>
    </source>
</evidence>
<dbReference type="KEGG" id="vg:13842674"/>
<dbReference type="Proteomes" id="UP000201571">
    <property type="component" value="Segment"/>
</dbReference>
<dbReference type="GO" id="GO:0006235">
    <property type="term" value="P:dTTP biosynthetic process"/>
    <property type="evidence" value="ECO:0007669"/>
    <property type="project" value="UniProtKB-UniPathway"/>
</dbReference>
<dbReference type="UniPathway" id="UPA00575"/>
<protein>
    <recommendedName>
        <fullName evidence="9">dTMP kinase</fullName>
        <ecNumber evidence="3">2.7.4.9</ecNumber>
    </recommendedName>
    <alternativeName>
        <fullName evidence="9">dTMP kinase</fullName>
    </alternativeName>
</protein>
<dbReference type="InterPro" id="IPR018094">
    <property type="entry name" value="Thymidylate_kinase"/>
</dbReference>
<reference evidence="12 13" key="1">
    <citation type="journal article" date="2012" name="BMC Genomics">
        <title>Genome of Epinotia aporema granulovirus (EpapGV), a polyorganotropic fast killing betabaculovirus with a novel thymidylate kinase gene.</title>
        <authorList>
            <person name="Ferrelli M.L."/>
            <person name="Salvador R."/>
            <person name="Biedma M.E."/>
            <person name="Berretta M.F."/>
            <person name="Haase S."/>
            <person name="Sciocco-Cap A."/>
            <person name="Ghiringhelli P.D."/>
            <person name="Romanowski V."/>
        </authorList>
    </citation>
    <scope>NUCLEOTIDE SEQUENCE [LARGE SCALE GENOMIC DNA]</scope>
</reference>